<accession>A0A9N9CVA8</accession>
<dbReference type="EMBL" id="CAJVPQ010003047">
    <property type="protein sequence ID" value="CAG8616443.1"/>
    <property type="molecule type" value="Genomic_DNA"/>
</dbReference>
<keyword evidence="2" id="KW-1185">Reference proteome</keyword>
<organism evidence="1 2">
    <name type="scientific">Funneliformis caledonium</name>
    <dbReference type="NCBI Taxonomy" id="1117310"/>
    <lineage>
        <taxon>Eukaryota</taxon>
        <taxon>Fungi</taxon>
        <taxon>Fungi incertae sedis</taxon>
        <taxon>Mucoromycota</taxon>
        <taxon>Glomeromycotina</taxon>
        <taxon>Glomeromycetes</taxon>
        <taxon>Glomerales</taxon>
        <taxon>Glomeraceae</taxon>
        <taxon>Funneliformis</taxon>
    </lineage>
</organism>
<gene>
    <name evidence="1" type="ORF">FCALED_LOCUS9331</name>
</gene>
<reference evidence="1" key="1">
    <citation type="submission" date="2021-06" db="EMBL/GenBank/DDBJ databases">
        <authorList>
            <person name="Kallberg Y."/>
            <person name="Tangrot J."/>
            <person name="Rosling A."/>
        </authorList>
    </citation>
    <scope>NUCLEOTIDE SEQUENCE</scope>
    <source>
        <strain evidence="1">UK204</strain>
    </source>
</reference>
<feature type="non-terminal residue" evidence="1">
    <location>
        <position position="45"/>
    </location>
</feature>
<dbReference type="Proteomes" id="UP000789570">
    <property type="component" value="Unassembled WGS sequence"/>
</dbReference>
<protein>
    <submittedName>
        <fullName evidence="1">13690_t:CDS:1</fullName>
    </submittedName>
</protein>
<proteinExistence type="predicted"/>
<comment type="caution">
    <text evidence="1">The sequence shown here is derived from an EMBL/GenBank/DDBJ whole genome shotgun (WGS) entry which is preliminary data.</text>
</comment>
<evidence type="ECO:0000313" key="2">
    <source>
        <dbReference type="Proteomes" id="UP000789570"/>
    </source>
</evidence>
<name>A0A9N9CVA8_9GLOM</name>
<dbReference type="OrthoDB" id="2425841at2759"/>
<evidence type="ECO:0000313" key="1">
    <source>
        <dbReference type="EMBL" id="CAG8616443.1"/>
    </source>
</evidence>
<sequence>MKNSECSNNSNYEKDNIRHELQLLIDKLGFIISLAMNDYININNK</sequence>
<dbReference type="AlphaFoldDB" id="A0A9N9CVA8"/>